<dbReference type="EMBL" id="JAFIRA010000041">
    <property type="protein sequence ID" value="MCJ2543953.1"/>
    <property type="molecule type" value="Genomic_DNA"/>
</dbReference>
<dbReference type="Proteomes" id="UP000830835">
    <property type="component" value="Unassembled WGS sequence"/>
</dbReference>
<dbReference type="CDD" id="cd08919">
    <property type="entry name" value="PBP-like"/>
    <property type="match status" value="1"/>
</dbReference>
<dbReference type="SUPFAM" id="SSF46458">
    <property type="entry name" value="Globin-like"/>
    <property type="match status" value="1"/>
</dbReference>
<dbReference type="Gene3D" id="1.10.490.20">
    <property type="entry name" value="Phycocyanins"/>
    <property type="match status" value="1"/>
</dbReference>
<keyword evidence="2" id="KW-0157">Chromophore</keyword>
<accession>A0ABT0CDT9</accession>
<dbReference type="Pfam" id="PF00502">
    <property type="entry name" value="Phycobilisome"/>
    <property type="match status" value="1"/>
</dbReference>
<evidence type="ECO:0000313" key="4">
    <source>
        <dbReference type="EMBL" id="MCJ2543953.1"/>
    </source>
</evidence>
<evidence type="ECO:0000256" key="3">
    <source>
        <dbReference type="ARBA" id="ARBA00023307"/>
    </source>
</evidence>
<organism evidence="4 5">
    <name type="scientific">Thermostichus vulcanus str. 'Rupite'</name>
    <dbReference type="NCBI Taxonomy" id="2813851"/>
    <lineage>
        <taxon>Bacteria</taxon>
        <taxon>Bacillati</taxon>
        <taxon>Cyanobacteriota</taxon>
        <taxon>Cyanophyceae</taxon>
        <taxon>Thermostichales</taxon>
        <taxon>Thermostichaceae</taxon>
        <taxon>Thermostichus</taxon>
    </lineage>
</organism>
<dbReference type="InterPro" id="IPR009050">
    <property type="entry name" value="Globin-like_sf"/>
</dbReference>
<proteinExistence type="inferred from homology"/>
<gene>
    <name evidence="4" type="ORF">JX360_13750</name>
</gene>
<evidence type="ECO:0000256" key="2">
    <source>
        <dbReference type="ARBA" id="ARBA00022991"/>
    </source>
</evidence>
<dbReference type="InterPro" id="IPR038719">
    <property type="entry name" value="Phycobilisome_asu/bsu_sf"/>
</dbReference>
<sequence length="157" mass="18834">MLTQLRQLSIAADGRYLRDEEMQFMETYLASFDLRLSAYQKIQGAEAQIIRDVEMKMRALDPYLLMRGVEDFRNKWKADTVRVLRLSALAMLLDDEQRYRERFLYWFQTLMRAFRTQRSCEATYRFLQEVVANYLTRDELNLLKPILETNRTLLGLN</sequence>
<dbReference type="InterPro" id="IPR012128">
    <property type="entry name" value="Phycobilisome_asu/bsu"/>
</dbReference>
<evidence type="ECO:0000313" key="5">
    <source>
        <dbReference type="Proteomes" id="UP000830835"/>
    </source>
</evidence>
<keyword evidence="3" id="KW-0089">Bile pigment</keyword>
<protein>
    <submittedName>
        <fullName evidence="4">Phycobilisome protein</fullName>
    </submittedName>
</protein>
<reference evidence="4" key="1">
    <citation type="submission" date="2021-02" db="EMBL/GenBank/DDBJ databases">
        <title>The CRISPR/cas machinery reduction and long-range gene transfer in the hot spring cyanobacterium Synechococcus.</title>
        <authorList>
            <person name="Dvorak P."/>
            <person name="Jahodarova E."/>
            <person name="Hasler P."/>
            <person name="Poulickova A."/>
        </authorList>
    </citation>
    <scope>NUCLEOTIDE SEQUENCE</scope>
    <source>
        <strain evidence="4">Rupite</strain>
    </source>
</reference>
<comment type="similarity">
    <text evidence="1">Belongs to the phycobiliprotein family.</text>
</comment>
<name>A0ABT0CDT9_THEVL</name>
<keyword evidence="5" id="KW-1185">Reference proteome</keyword>
<evidence type="ECO:0000256" key="1">
    <source>
        <dbReference type="ARBA" id="ARBA00008182"/>
    </source>
</evidence>
<comment type="caution">
    <text evidence="4">The sequence shown here is derived from an EMBL/GenBank/DDBJ whole genome shotgun (WGS) entry which is preliminary data.</text>
</comment>
<dbReference type="RefSeq" id="WP_244352046.1">
    <property type="nucleotide sequence ID" value="NZ_JAFIRA010000041.1"/>
</dbReference>